<comment type="caution">
    <text evidence="2">The sequence shown here is derived from an EMBL/GenBank/DDBJ whole genome shotgun (WGS) entry which is preliminary data.</text>
</comment>
<gene>
    <name evidence="2" type="ORF">CP911_05370</name>
</gene>
<proteinExistence type="predicted"/>
<dbReference type="EMBL" id="NXHG01000002">
    <property type="protein sequence ID" value="PCM62626.1"/>
    <property type="molecule type" value="Genomic_DNA"/>
</dbReference>
<accession>A0A2A5MNY0</accession>
<dbReference type="Gene3D" id="3.40.30.10">
    <property type="entry name" value="Glutaredoxin"/>
    <property type="match status" value="1"/>
</dbReference>
<evidence type="ECO:0000259" key="1">
    <source>
        <dbReference type="PROSITE" id="PS51352"/>
    </source>
</evidence>
<dbReference type="CDD" id="cd03011">
    <property type="entry name" value="TlpA_like_ScsD_MtbDsbE"/>
    <property type="match status" value="1"/>
</dbReference>
<sequence length="168" mass="18533">MASKIRRWLLRELAVWLLIGAAVSLAVDYFRQPALPQNVSATSLHALDGRTVDLNAMSQQKPLLLYVWATWCGVCRYTTPSVASLAADGGNVLTVALRSGDNAALETWLARKKLTLPTVNDPSGQLARQWDIRVTPTLVVISQGEVKSVTTGWTSSWGMRLRLWLASW</sequence>
<name>A0A2A5MNY0_9ENTR</name>
<protein>
    <submittedName>
        <fullName evidence="2">Protein disulfide oxidoreductase</fullName>
    </submittedName>
</protein>
<dbReference type="InterPro" id="IPR000866">
    <property type="entry name" value="AhpC/TSA"/>
</dbReference>
<dbReference type="InterPro" id="IPR050553">
    <property type="entry name" value="Thioredoxin_ResA/DsbE_sf"/>
</dbReference>
<dbReference type="InterPro" id="IPR013766">
    <property type="entry name" value="Thioredoxin_domain"/>
</dbReference>
<dbReference type="AlphaFoldDB" id="A0A2A5MNY0"/>
<organism evidence="2 3">
    <name type="scientific">Klebsiella quasipneumoniae</name>
    <dbReference type="NCBI Taxonomy" id="1463165"/>
    <lineage>
        <taxon>Bacteria</taxon>
        <taxon>Pseudomonadati</taxon>
        <taxon>Pseudomonadota</taxon>
        <taxon>Gammaproteobacteria</taxon>
        <taxon>Enterobacterales</taxon>
        <taxon>Enterobacteriaceae</taxon>
        <taxon>Klebsiella/Raoultella group</taxon>
        <taxon>Klebsiella</taxon>
        <taxon>Klebsiella pneumoniae complex</taxon>
    </lineage>
</organism>
<dbReference type="PANTHER" id="PTHR42852:SF17">
    <property type="entry name" value="THIOREDOXIN-LIKE PROTEIN HI_1115"/>
    <property type="match status" value="1"/>
</dbReference>
<evidence type="ECO:0000313" key="2">
    <source>
        <dbReference type="EMBL" id="PCM62626.1"/>
    </source>
</evidence>
<dbReference type="InterPro" id="IPR036249">
    <property type="entry name" value="Thioredoxin-like_sf"/>
</dbReference>
<dbReference type="STRING" id="1463164.KQS06HV_140058"/>
<dbReference type="SUPFAM" id="SSF52833">
    <property type="entry name" value="Thioredoxin-like"/>
    <property type="match status" value="1"/>
</dbReference>
<dbReference type="GO" id="GO:0016491">
    <property type="term" value="F:oxidoreductase activity"/>
    <property type="evidence" value="ECO:0007669"/>
    <property type="project" value="InterPro"/>
</dbReference>
<dbReference type="PANTHER" id="PTHR42852">
    <property type="entry name" value="THIOL:DISULFIDE INTERCHANGE PROTEIN DSBE"/>
    <property type="match status" value="1"/>
</dbReference>
<dbReference type="PROSITE" id="PS51352">
    <property type="entry name" value="THIOREDOXIN_2"/>
    <property type="match status" value="1"/>
</dbReference>
<dbReference type="GO" id="GO:0016209">
    <property type="term" value="F:antioxidant activity"/>
    <property type="evidence" value="ECO:0007669"/>
    <property type="project" value="InterPro"/>
</dbReference>
<evidence type="ECO:0000313" key="3">
    <source>
        <dbReference type="Proteomes" id="UP000217648"/>
    </source>
</evidence>
<dbReference type="Pfam" id="PF00578">
    <property type="entry name" value="AhpC-TSA"/>
    <property type="match status" value="1"/>
</dbReference>
<dbReference type="RefSeq" id="WP_096833488.1">
    <property type="nucleotide sequence ID" value="NZ_JAKCUX010000006.1"/>
</dbReference>
<dbReference type="Proteomes" id="UP000217648">
    <property type="component" value="Unassembled WGS sequence"/>
</dbReference>
<reference evidence="2 3" key="1">
    <citation type="submission" date="2017-09" db="EMBL/GenBank/DDBJ databases">
        <title>Mdr eskape-Ghana.</title>
        <authorList>
            <person name="Agyepong N."/>
            <person name="Janice J."/>
            <person name="Samuelsen O."/>
            <person name="Owusu-Ofori A."/>
            <person name="Sundsfjord A."/>
            <person name="Essack S."/>
            <person name="Pedersen T."/>
        </authorList>
    </citation>
    <scope>NUCLEOTIDE SEQUENCE [LARGE SCALE GENOMIC DNA]</scope>
    <source>
        <strain evidence="2 3">46</strain>
    </source>
</reference>
<feature type="domain" description="Thioredoxin" evidence="1">
    <location>
        <begin position="33"/>
        <end position="151"/>
    </location>
</feature>